<feature type="binding site" evidence="9">
    <location>
        <position position="95"/>
    </location>
    <ligand>
        <name>Ca(2+)</name>
        <dbReference type="ChEBI" id="CHEBI:29108"/>
        <label>1</label>
    </ligand>
</feature>
<feature type="binding site" evidence="9">
    <location>
        <position position="62"/>
    </location>
    <ligand>
        <name>Zn(2+)</name>
        <dbReference type="ChEBI" id="CHEBI:29105"/>
        <label>1</label>
    </ligand>
</feature>
<feature type="binding site" evidence="9">
    <location>
        <position position="118"/>
    </location>
    <ligand>
        <name>Zn(2+)</name>
        <dbReference type="ChEBI" id="CHEBI:29105"/>
        <label>2</label>
        <note>catalytic</note>
    </ligand>
</feature>
<evidence type="ECO:0000256" key="8">
    <source>
        <dbReference type="PIRSR" id="PIRSR621190-1"/>
    </source>
</evidence>
<accession>A0A0N4UA68</accession>
<feature type="binding site" evidence="9">
    <location>
        <position position="92"/>
    </location>
    <ligand>
        <name>Ca(2+)</name>
        <dbReference type="ChEBI" id="CHEBI:29108"/>
        <label>3</label>
    </ligand>
</feature>
<dbReference type="WBParaSite" id="DME_0000402501-mRNA-1">
    <property type="protein sequence ID" value="DME_0000402501-mRNA-1"/>
    <property type="gene ID" value="DME_0000402501"/>
</dbReference>
<dbReference type="AlphaFoldDB" id="A0A0N4UA68"/>
<evidence type="ECO:0000256" key="7">
    <source>
        <dbReference type="ARBA" id="ARBA00023049"/>
    </source>
</evidence>
<dbReference type="GO" id="GO:0030198">
    <property type="term" value="P:extracellular matrix organization"/>
    <property type="evidence" value="ECO:0007669"/>
    <property type="project" value="TreeGrafter"/>
</dbReference>
<keyword evidence="5" id="KW-0378">Hydrolase</keyword>
<keyword evidence="6 9" id="KW-0862">Zinc</keyword>
<evidence type="ECO:0000256" key="5">
    <source>
        <dbReference type="ARBA" id="ARBA00022801"/>
    </source>
</evidence>
<organism evidence="12 14">
    <name type="scientific">Dracunculus medinensis</name>
    <name type="common">Guinea worm</name>
    <dbReference type="NCBI Taxonomy" id="318479"/>
    <lineage>
        <taxon>Eukaryota</taxon>
        <taxon>Metazoa</taxon>
        <taxon>Ecdysozoa</taxon>
        <taxon>Nematoda</taxon>
        <taxon>Chromadorea</taxon>
        <taxon>Rhabditida</taxon>
        <taxon>Spirurina</taxon>
        <taxon>Dracunculoidea</taxon>
        <taxon>Dracunculidae</taxon>
        <taxon>Dracunculus</taxon>
    </lineage>
</organism>
<feature type="binding site" evidence="9">
    <location>
        <position position="215"/>
    </location>
    <ligand>
        <name>Ca(2+)</name>
        <dbReference type="ChEBI" id="CHEBI:29108"/>
        <label>4</label>
    </ligand>
</feature>
<dbReference type="EMBL" id="UYYG01000003">
    <property type="protein sequence ID" value="VDN50416.1"/>
    <property type="molecule type" value="Genomic_DNA"/>
</dbReference>
<evidence type="ECO:0000313" key="11">
    <source>
        <dbReference type="EMBL" id="VDN50416.1"/>
    </source>
</evidence>
<dbReference type="PANTHER" id="PTHR10201:SF291">
    <property type="entry name" value="MATRIX METALLOPROTEINASE 1, ISOFORM C-RELATED"/>
    <property type="match status" value="1"/>
</dbReference>
<feature type="binding site" evidence="9">
    <location>
        <position position="93"/>
    </location>
    <ligand>
        <name>Ca(2+)</name>
        <dbReference type="ChEBI" id="CHEBI:29108"/>
        <label>1</label>
    </ligand>
</feature>
<feature type="active site" evidence="8">
    <location>
        <position position="119"/>
    </location>
</feature>
<dbReference type="GO" id="GO:0030574">
    <property type="term" value="P:collagen catabolic process"/>
    <property type="evidence" value="ECO:0007669"/>
    <property type="project" value="TreeGrafter"/>
</dbReference>
<feature type="binding site" evidence="9">
    <location>
        <position position="86"/>
    </location>
    <ligand>
        <name>Ca(2+)</name>
        <dbReference type="ChEBI" id="CHEBI:29108"/>
        <label>2</label>
    </ligand>
</feature>
<evidence type="ECO:0000256" key="4">
    <source>
        <dbReference type="ARBA" id="ARBA00022729"/>
    </source>
</evidence>
<keyword evidence="7" id="KW-0482">Metalloprotease</keyword>
<proteinExistence type="inferred from homology"/>
<dbReference type="SUPFAM" id="SSF55486">
    <property type="entry name" value="Metalloproteases ('zincins'), catalytic domain"/>
    <property type="match status" value="1"/>
</dbReference>
<feature type="binding site" evidence="9">
    <location>
        <position position="88"/>
    </location>
    <ligand>
        <name>Ca(2+)</name>
        <dbReference type="ChEBI" id="CHEBI:29108"/>
        <label>2</label>
    </ligand>
</feature>
<dbReference type="STRING" id="318479.A0A0N4UA68"/>
<feature type="binding site" evidence="9">
    <location>
        <position position="69"/>
    </location>
    <ligand>
        <name>Ca(2+)</name>
        <dbReference type="ChEBI" id="CHEBI:29108"/>
        <label>3</label>
    </ligand>
</feature>
<dbReference type="Proteomes" id="UP000038040">
    <property type="component" value="Unplaced"/>
</dbReference>
<comment type="cofactor">
    <cofactor evidence="9">
        <name>Ca(2+)</name>
        <dbReference type="ChEBI" id="CHEBI:29108"/>
    </cofactor>
    <text evidence="9">Can bind about 5 Ca(2+) ions per subunit.</text>
</comment>
<feature type="binding site" evidence="9">
    <location>
        <position position="122"/>
    </location>
    <ligand>
        <name>Zn(2+)</name>
        <dbReference type="ChEBI" id="CHEBI:29105"/>
        <label>2</label>
        <note>catalytic</note>
    </ligand>
</feature>
<dbReference type="OrthoDB" id="406838at2759"/>
<reference evidence="14" key="1">
    <citation type="submission" date="2017-02" db="UniProtKB">
        <authorList>
            <consortium name="WormBaseParasite"/>
        </authorList>
    </citation>
    <scope>IDENTIFICATION</scope>
</reference>
<comment type="cofactor">
    <cofactor evidence="9">
        <name>Zn(2+)</name>
        <dbReference type="ChEBI" id="CHEBI:29105"/>
    </cofactor>
    <text evidence="9">Binds 2 Zn(2+) ions per subunit.</text>
</comment>
<feature type="binding site" evidence="9">
    <location>
        <position position="52"/>
    </location>
    <ligand>
        <name>Ca(2+)</name>
        <dbReference type="ChEBI" id="CHEBI:29108"/>
        <label>2</label>
    </ligand>
</feature>
<protein>
    <submittedName>
        <fullName evidence="14">ZnMc domain-containing protein</fullName>
    </submittedName>
</protein>
<dbReference type="GO" id="GO:0008270">
    <property type="term" value="F:zinc ion binding"/>
    <property type="evidence" value="ECO:0007669"/>
    <property type="project" value="InterPro"/>
</dbReference>
<dbReference type="Proteomes" id="UP000274756">
    <property type="component" value="Unassembled WGS sequence"/>
</dbReference>
<keyword evidence="9" id="KW-0106">Calcium</keyword>
<keyword evidence="2" id="KW-0645">Protease</keyword>
<comment type="similarity">
    <text evidence="1">Belongs to the peptidase M10A family.</text>
</comment>
<evidence type="ECO:0000256" key="6">
    <source>
        <dbReference type="ARBA" id="ARBA00022833"/>
    </source>
</evidence>
<keyword evidence="13" id="KW-1185">Reference proteome</keyword>
<dbReference type="CDD" id="cd04278">
    <property type="entry name" value="ZnMc_MMP"/>
    <property type="match status" value="1"/>
</dbReference>
<feature type="binding site" evidence="9">
    <location>
        <position position="136"/>
    </location>
    <ligand>
        <name>Zn(2+)</name>
        <dbReference type="ChEBI" id="CHEBI:29105"/>
        <label>2</label>
        <note>catalytic</note>
    </ligand>
</feature>
<feature type="binding site" evidence="9">
    <location>
        <position position="128"/>
    </location>
    <ligand>
        <name>Zn(2+)</name>
        <dbReference type="ChEBI" id="CHEBI:29105"/>
        <label>2</label>
        <note>catalytic</note>
    </ligand>
</feature>
<evidence type="ECO:0000313" key="12">
    <source>
        <dbReference type="Proteomes" id="UP000038040"/>
    </source>
</evidence>
<evidence type="ECO:0000259" key="10">
    <source>
        <dbReference type="SMART" id="SM00235"/>
    </source>
</evidence>
<dbReference type="InterPro" id="IPR006026">
    <property type="entry name" value="Peptidase_Metallo"/>
</dbReference>
<feature type="binding site" evidence="9">
    <location>
        <position position="77"/>
    </location>
    <ligand>
        <name>Zn(2+)</name>
        <dbReference type="ChEBI" id="CHEBI:29105"/>
        <label>1</label>
    </ligand>
</feature>
<evidence type="ECO:0000256" key="9">
    <source>
        <dbReference type="PIRSR" id="PIRSR621190-2"/>
    </source>
</evidence>
<sequence length="239" mass="26810">MKDKEEILHIDNPSRSIPNVGDVRREAIEAINNWQRVTALRLVEVRSEANADIRISFAIGDHGDPYQFDGNGRILAHAFPPGDGFGGDVHLDDDEYWTNKLTGDPFSQKISLRSIIMHEIGHSLGLSHSDQEDSIMYSFYQYDLVPTLSYDDIFAIQSIYGKRNADLPRSYPTRTTLSTTRKSFLSGTYRPIDYGPTTATEKAFQIPDPCHSSFDAVTAIGQELFAKGDTTNFGSEKPW</sequence>
<evidence type="ECO:0000256" key="1">
    <source>
        <dbReference type="ARBA" id="ARBA00010370"/>
    </source>
</evidence>
<dbReference type="InterPro" id="IPR033739">
    <property type="entry name" value="M10A_MMP"/>
</dbReference>
<feature type="binding site" evidence="9">
    <location>
        <position position="90"/>
    </location>
    <ligand>
        <name>Zn(2+)</name>
        <dbReference type="ChEBI" id="CHEBI:29105"/>
        <label>1</label>
    </ligand>
</feature>
<evidence type="ECO:0000313" key="13">
    <source>
        <dbReference type="Proteomes" id="UP000274756"/>
    </source>
</evidence>
<dbReference type="GO" id="GO:0005615">
    <property type="term" value="C:extracellular space"/>
    <property type="evidence" value="ECO:0007669"/>
    <property type="project" value="TreeGrafter"/>
</dbReference>
<dbReference type="InterPro" id="IPR021190">
    <property type="entry name" value="Pept_M10A"/>
</dbReference>
<dbReference type="Pfam" id="PF00413">
    <property type="entry name" value="Peptidase_M10"/>
    <property type="match status" value="1"/>
</dbReference>
<evidence type="ECO:0000256" key="2">
    <source>
        <dbReference type="ARBA" id="ARBA00022670"/>
    </source>
</evidence>
<dbReference type="SMART" id="SM00235">
    <property type="entry name" value="ZnMc"/>
    <property type="match status" value="1"/>
</dbReference>
<dbReference type="GO" id="GO:0004222">
    <property type="term" value="F:metalloendopeptidase activity"/>
    <property type="evidence" value="ECO:0007669"/>
    <property type="project" value="InterPro"/>
</dbReference>
<feature type="binding site" evidence="9">
    <location>
        <position position="64"/>
    </location>
    <ligand>
        <name>Zn(2+)</name>
        <dbReference type="ChEBI" id="CHEBI:29105"/>
        <label>1</label>
    </ligand>
</feature>
<dbReference type="InterPro" id="IPR024079">
    <property type="entry name" value="MetalloPept_cat_dom_sf"/>
</dbReference>
<dbReference type="InterPro" id="IPR001818">
    <property type="entry name" value="Pept_M10_metallopeptidase"/>
</dbReference>
<dbReference type="PANTHER" id="PTHR10201">
    <property type="entry name" value="MATRIX METALLOPROTEINASE"/>
    <property type="match status" value="1"/>
</dbReference>
<gene>
    <name evidence="11" type="ORF">DME_LOCUS389</name>
</gene>
<dbReference type="Gene3D" id="3.40.390.10">
    <property type="entry name" value="Collagenase (Catalytic Domain)"/>
    <property type="match status" value="1"/>
</dbReference>
<dbReference type="GO" id="GO:0031012">
    <property type="term" value="C:extracellular matrix"/>
    <property type="evidence" value="ECO:0007669"/>
    <property type="project" value="InterPro"/>
</dbReference>
<feature type="domain" description="Peptidase metallopeptidase" evidence="10">
    <location>
        <begin position="5"/>
        <end position="162"/>
    </location>
</feature>
<dbReference type="PRINTS" id="PR00138">
    <property type="entry name" value="MATRIXIN"/>
</dbReference>
<evidence type="ECO:0000256" key="3">
    <source>
        <dbReference type="ARBA" id="ARBA00022723"/>
    </source>
</evidence>
<feature type="binding site" evidence="9">
    <location>
        <position position="95"/>
    </location>
    <ligand>
        <name>Ca(2+)</name>
        <dbReference type="ChEBI" id="CHEBI:29108"/>
        <label>3</label>
    </ligand>
</feature>
<feature type="binding site" evidence="9">
    <location>
        <position position="70"/>
    </location>
    <ligand>
        <name>Ca(2+)</name>
        <dbReference type="ChEBI" id="CHEBI:29108"/>
        <label>3</label>
    </ligand>
</feature>
<dbReference type="GO" id="GO:0006508">
    <property type="term" value="P:proteolysis"/>
    <property type="evidence" value="ECO:0007669"/>
    <property type="project" value="UniProtKB-KW"/>
</dbReference>
<name>A0A0N4UA68_DRAME</name>
<evidence type="ECO:0000313" key="14">
    <source>
        <dbReference type="WBParaSite" id="DME_0000402501-mRNA-1"/>
    </source>
</evidence>
<keyword evidence="3 9" id="KW-0479">Metal-binding</keyword>
<keyword evidence="4" id="KW-0732">Signal</keyword>
<reference evidence="11 13" key="2">
    <citation type="submission" date="2018-11" db="EMBL/GenBank/DDBJ databases">
        <authorList>
            <consortium name="Pathogen Informatics"/>
        </authorList>
    </citation>
    <scope>NUCLEOTIDE SEQUENCE [LARGE SCALE GENOMIC DNA]</scope>
</reference>